<protein>
    <recommendedName>
        <fullName evidence="3">Bacteriophage N4 adsorption protein B</fullName>
    </recommendedName>
</protein>
<sequence length="153" mass="17366">MKFGIYLMHRGLITAQQLVEAIEEQQDLQVPLGQLAIEEEKLSVRQVFRILRTQLDDLREPFGETAISQGLLTRTDLAELMLVQMSRRMPIDQILVRQGSITQDELEKALHAFRLERRGMAVECAEHAGSCDRLSEQSVRVMHALEPDIAGSL</sequence>
<keyword evidence="2" id="KW-1185">Reference proteome</keyword>
<dbReference type="RefSeq" id="WP_146397609.1">
    <property type="nucleotide sequence ID" value="NZ_SJPQ01000001.1"/>
</dbReference>
<dbReference type="EMBL" id="SJPQ01000001">
    <property type="protein sequence ID" value="TWT90600.1"/>
    <property type="molecule type" value="Genomic_DNA"/>
</dbReference>
<organism evidence="1 2">
    <name type="scientific">Pseudobythopirellula maris</name>
    <dbReference type="NCBI Taxonomy" id="2527991"/>
    <lineage>
        <taxon>Bacteria</taxon>
        <taxon>Pseudomonadati</taxon>
        <taxon>Planctomycetota</taxon>
        <taxon>Planctomycetia</taxon>
        <taxon>Pirellulales</taxon>
        <taxon>Lacipirellulaceae</taxon>
        <taxon>Pseudobythopirellula</taxon>
    </lineage>
</organism>
<name>A0A5C5ZTM9_9BACT</name>
<gene>
    <name evidence="1" type="ORF">Mal64_09940</name>
</gene>
<dbReference type="Proteomes" id="UP000315440">
    <property type="component" value="Unassembled WGS sequence"/>
</dbReference>
<evidence type="ECO:0008006" key="3">
    <source>
        <dbReference type="Google" id="ProtNLM"/>
    </source>
</evidence>
<comment type="caution">
    <text evidence="1">The sequence shown here is derived from an EMBL/GenBank/DDBJ whole genome shotgun (WGS) entry which is preliminary data.</text>
</comment>
<evidence type="ECO:0000313" key="1">
    <source>
        <dbReference type="EMBL" id="TWT90600.1"/>
    </source>
</evidence>
<reference evidence="1 2" key="1">
    <citation type="submission" date="2019-02" db="EMBL/GenBank/DDBJ databases">
        <title>Deep-cultivation of Planctomycetes and their phenomic and genomic characterization uncovers novel biology.</title>
        <authorList>
            <person name="Wiegand S."/>
            <person name="Jogler M."/>
            <person name="Boedeker C."/>
            <person name="Pinto D."/>
            <person name="Vollmers J."/>
            <person name="Rivas-Marin E."/>
            <person name="Kohn T."/>
            <person name="Peeters S.H."/>
            <person name="Heuer A."/>
            <person name="Rast P."/>
            <person name="Oberbeckmann S."/>
            <person name="Bunk B."/>
            <person name="Jeske O."/>
            <person name="Meyerdierks A."/>
            <person name="Storesund J.E."/>
            <person name="Kallscheuer N."/>
            <person name="Luecker S."/>
            <person name="Lage O.M."/>
            <person name="Pohl T."/>
            <person name="Merkel B.J."/>
            <person name="Hornburger P."/>
            <person name="Mueller R.-W."/>
            <person name="Bruemmer F."/>
            <person name="Labrenz M."/>
            <person name="Spormann A.M."/>
            <person name="Op Den Camp H."/>
            <person name="Overmann J."/>
            <person name="Amann R."/>
            <person name="Jetten M.S.M."/>
            <person name="Mascher T."/>
            <person name="Medema M.H."/>
            <person name="Devos D.P."/>
            <person name="Kaster A.-K."/>
            <person name="Ovreas L."/>
            <person name="Rohde M."/>
            <person name="Galperin M.Y."/>
            <person name="Jogler C."/>
        </authorList>
    </citation>
    <scope>NUCLEOTIDE SEQUENCE [LARGE SCALE GENOMIC DNA]</scope>
    <source>
        <strain evidence="1 2">Mal64</strain>
    </source>
</reference>
<dbReference type="OrthoDB" id="276816at2"/>
<dbReference type="InterPro" id="IPR037257">
    <property type="entry name" value="T2SS_E_N_sf"/>
</dbReference>
<accession>A0A5C5ZTM9</accession>
<evidence type="ECO:0000313" key="2">
    <source>
        <dbReference type="Proteomes" id="UP000315440"/>
    </source>
</evidence>
<dbReference type="AlphaFoldDB" id="A0A5C5ZTM9"/>
<dbReference type="SUPFAM" id="SSF160246">
    <property type="entry name" value="EspE N-terminal domain-like"/>
    <property type="match status" value="2"/>
</dbReference>
<proteinExistence type="predicted"/>